<evidence type="ECO:0000313" key="3">
    <source>
        <dbReference type="Proteomes" id="UP000498980"/>
    </source>
</evidence>
<sequence>MNVIAAEFPRTAESTLFRRKGCGEGAGRSRDPNVTLATESEKGGLRERATARVRVMRNL</sequence>
<evidence type="ECO:0000313" key="2">
    <source>
        <dbReference type="EMBL" id="GFM95405.1"/>
    </source>
</evidence>
<dbReference type="EMBL" id="BLWC01000001">
    <property type="protein sequence ID" value="GFM95405.1"/>
    <property type="molecule type" value="Genomic_DNA"/>
</dbReference>
<reference evidence="2 3" key="1">
    <citation type="submission" date="2020-05" db="EMBL/GenBank/DDBJ databases">
        <title>Whole genome shotgun sequence of Streptomyces fulvorobeus NBRC 15897.</title>
        <authorList>
            <person name="Komaki H."/>
            <person name="Tamura T."/>
        </authorList>
    </citation>
    <scope>NUCLEOTIDE SEQUENCE [LARGE SCALE GENOMIC DNA]</scope>
    <source>
        <strain evidence="2 3">NBRC 15897</strain>
    </source>
</reference>
<comment type="caution">
    <text evidence="2">The sequence shown here is derived from an EMBL/GenBank/DDBJ whole genome shotgun (WGS) entry which is preliminary data.</text>
</comment>
<feature type="region of interest" description="Disordered" evidence="1">
    <location>
        <begin position="21"/>
        <end position="51"/>
    </location>
</feature>
<name>A0A7J0BYT3_9ACTN</name>
<dbReference type="Proteomes" id="UP000498980">
    <property type="component" value="Unassembled WGS sequence"/>
</dbReference>
<gene>
    <name evidence="2" type="ORF">Sfulv_02160</name>
</gene>
<accession>A0A7J0BYT3</accession>
<feature type="compositionally biased region" description="Basic and acidic residues" evidence="1">
    <location>
        <begin position="39"/>
        <end position="50"/>
    </location>
</feature>
<evidence type="ECO:0000256" key="1">
    <source>
        <dbReference type="SAM" id="MobiDB-lite"/>
    </source>
</evidence>
<keyword evidence="3" id="KW-1185">Reference proteome</keyword>
<protein>
    <submittedName>
        <fullName evidence="2">Uncharacterized protein</fullName>
    </submittedName>
</protein>
<dbReference type="AlphaFoldDB" id="A0A7J0BYT3"/>
<organism evidence="2 3">
    <name type="scientific">Streptomyces fulvorobeus</name>
    <dbReference type="NCBI Taxonomy" id="284028"/>
    <lineage>
        <taxon>Bacteria</taxon>
        <taxon>Bacillati</taxon>
        <taxon>Actinomycetota</taxon>
        <taxon>Actinomycetes</taxon>
        <taxon>Kitasatosporales</taxon>
        <taxon>Streptomycetaceae</taxon>
        <taxon>Streptomyces</taxon>
    </lineage>
</organism>
<proteinExistence type="predicted"/>